<evidence type="ECO:0000256" key="4">
    <source>
        <dbReference type="ARBA" id="ARBA00022605"/>
    </source>
</evidence>
<dbReference type="GO" id="GO:0005829">
    <property type="term" value="C:cytosol"/>
    <property type="evidence" value="ECO:0007669"/>
    <property type="project" value="TreeGrafter"/>
</dbReference>
<dbReference type="InterPro" id="IPR002028">
    <property type="entry name" value="Trp_synthase_suA"/>
</dbReference>
<dbReference type="Gene3D" id="3.20.20.70">
    <property type="entry name" value="Aldolase class I"/>
    <property type="match status" value="1"/>
</dbReference>
<evidence type="ECO:0000313" key="12">
    <source>
        <dbReference type="Proteomes" id="UP000317835"/>
    </source>
</evidence>
<dbReference type="FunFam" id="3.20.20.70:FF:000037">
    <property type="entry name" value="Tryptophan synthase alpha chain"/>
    <property type="match status" value="1"/>
</dbReference>
<reference evidence="11 12" key="1">
    <citation type="submission" date="2019-02" db="EMBL/GenBank/DDBJ databases">
        <title>Deep-cultivation of Planctomycetes and their phenomic and genomic characterization uncovers novel biology.</title>
        <authorList>
            <person name="Wiegand S."/>
            <person name="Jogler M."/>
            <person name="Boedeker C."/>
            <person name="Pinto D."/>
            <person name="Vollmers J."/>
            <person name="Rivas-Marin E."/>
            <person name="Kohn T."/>
            <person name="Peeters S.H."/>
            <person name="Heuer A."/>
            <person name="Rast P."/>
            <person name="Oberbeckmann S."/>
            <person name="Bunk B."/>
            <person name="Jeske O."/>
            <person name="Meyerdierks A."/>
            <person name="Storesund J.E."/>
            <person name="Kallscheuer N."/>
            <person name="Luecker S."/>
            <person name="Lage O.M."/>
            <person name="Pohl T."/>
            <person name="Merkel B.J."/>
            <person name="Hornburger P."/>
            <person name="Mueller R.-W."/>
            <person name="Bruemmer F."/>
            <person name="Labrenz M."/>
            <person name="Spormann A.M."/>
            <person name="Op den Camp H."/>
            <person name="Overmann J."/>
            <person name="Amann R."/>
            <person name="Jetten M.S.M."/>
            <person name="Mascher T."/>
            <person name="Medema M.H."/>
            <person name="Devos D.P."/>
            <person name="Kaster A.-K."/>
            <person name="Ovreas L."/>
            <person name="Rohde M."/>
            <person name="Galperin M.Y."/>
            <person name="Jogler C."/>
        </authorList>
    </citation>
    <scope>NUCLEOTIDE SEQUENCE [LARGE SCALE GENOMIC DNA]</scope>
    <source>
        <strain evidence="11 12">ElP</strain>
    </source>
</reference>
<proteinExistence type="inferred from homology"/>
<dbReference type="AlphaFoldDB" id="A0A518GXH4"/>
<keyword evidence="12" id="KW-1185">Reference proteome</keyword>
<evidence type="ECO:0000256" key="1">
    <source>
        <dbReference type="ARBA" id="ARBA00003365"/>
    </source>
</evidence>
<dbReference type="UniPathway" id="UPA00035">
    <property type="reaction ID" value="UER00044"/>
</dbReference>
<comment type="subunit">
    <text evidence="3 9">Tetramer of two alpha and two beta chains.</text>
</comment>
<feature type="active site" description="Proton acceptor" evidence="9">
    <location>
        <position position="49"/>
    </location>
</feature>
<dbReference type="PANTHER" id="PTHR43406">
    <property type="entry name" value="TRYPTOPHAN SYNTHASE, ALPHA CHAIN"/>
    <property type="match status" value="1"/>
</dbReference>
<evidence type="ECO:0000256" key="5">
    <source>
        <dbReference type="ARBA" id="ARBA00022822"/>
    </source>
</evidence>
<comment type="catalytic activity">
    <reaction evidence="8 9">
        <text>(1S,2R)-1-C-(indol-3-yl)glycerol 3-phosphate + L-serine = D-glyceraldehyde 3-phosphate + L-tryptophan + H2O</text>
        <dbReference type="Rhea" id="RHEA:10532"/>
        <dbReference type="ChEBI" id="CHEBI:15377"/>
        <dbReference type="ChEBI" id="CHEBI:33384"/>
        <dbReference type="ChEBI" id="CHEBI:57912"/>
        <dbReference type="ChEBI" id="CHEBI:58866"/>
        <dbReference type="ChEBI" id="CHEBI:59776"/>
        <dbReference type="EC" id="4.2.1.20"/>
    </reaction>
</comment>
<dbReference type="OrthoDB" id="9804578at2"/>
<dbReference type="InterPro" id="IPR011060">
    <property type="entry name" value="RibuloseP-bd_barrel"/>
</dbReference>
<dbReference type="Pfam" id="PF00290">
    <property type="entry name" value="Trp_syntA"/>
    <property type="match status" value="1"/>
</dbReference>
<dbReference type="InterPro" id="IPR013785">
    <property type="entry name" value="Aldolase_TIM"/>
</dbReference>
<dbReference type="PROSITE" id="PS00167">
    <property type="entry name" value="TRP_SYNTHASE_ALPHA"/>
    <property type="match status" value="1"/>
</dbReference>
<dbReference type="CDD" id="cd04724">
    <property type="entry name" value="Tryptophan_synthase_alpha"/>
    <property type="match status" value="1"/>
</dbReference>
<evidence type="ECO:0000256" key="9">
    <source>
        <dbReference type="HAMAP-Rule" id="MF_00131"/>
    </source>
</evidence>
<comment type="pathway">
    <text evidence="2 9">Amino-acid biosynthesis; L-tryptophan biosynthesis; L-tryptophan from chorismate: step 5/5.</text>
</comment>
<evidence type="ECO:0000256" key="6">
    <source>
        <dbReference type="ARBA" id="ARBA00023141"/>
    </source>
</evidence>
<dbReference type="RefSeq" id="WP_145267666.1">
    <property type="nucleotide sequence ID" value="NZ_CP036426.1"/>
</dbReference>
<dbReference type="SUPFAM" id="SSF51366">
    <property type="entry name" value="Ribulose-phoshate binding barrel"/>
    <property type="match status" value="1"/>
</dbReference>
<keyword evidence="6 9" id="KW-0057">Aromatic amino acid biosynthesis</keyword>
<dbReference type="GO" id="GO:0004834">
    <property type="term" value="F:tryptophan synthase activity"/>
    <property type="evidence" value="ECO:0007669"/>
    <property type="project" value="UniProtKB-UniRule"/>
</dbReference>
<evidence type="ECO:0000256" key="3">
    <source>
        <dbReference type="ARBA" id="ARBA00011270"/>
    </source>
</evidence>
<dbReference type="EC" id="4.2.1.20" evidence="9"/>
<dbReference type="Proteomes" id="UP000317835">
    <property type="component" value="Chromosome"/>
</dbReference>
<evidence type="ECO:0000256" key="10">
    <source>
        <dbReference type="RuleBase" id="RU003662"/>
    </source>
</evidence>
<dbReference type="KEGG" id="tpla:ElP_11160"/>
<evidence type="ECO:0000313" key="11">
    <source>
        <dbReference type="EMBL" id="QDV33273.1"/>
    </source>
</evidence>
<keyword evidence="7 9" id="KW-0456">Lyase</keyword>
<comment type="similarity">
    <text evidence="9 10">Belongs to the TrpA family.</text>
</comment>
<protein>
    <recommendedName>
        <fullName evidence="9">Tryptophan synthase alpha chain</fullName>
        <ecNumber evidence="9">4.2.1.20</ecNumber>
    </recommendedName>
</protein>
<keyword evidence="5 9" id="KW-0822">Tryptophan biosynthesis</keyword>
<evidence type="ECO:0000256" key="7">
    <source>
        <dbReference type="ARBA" id="ARBA00023239"/>
    </source>
</evidence>
<sequence length="272" mass="29030">MNRIDALFARLRSEDRRALMPFLTAGDPDLETTSALIREAFRRGAHMIEVGIPYSDPIADGPVIAASYQRALDRGIRLGPIFDAIGSLRGGEGGPAVDGPMVTMSSYAIILRRGPRRYLDEAKAAGVDGLIVPDLPVEEAGPLAELVAERDLRLIQLITPRTPRDRAAAIARTTTGFIYYVSVAGITGERTELPTDLADAVGWLRSQTDLPICIGFGISRPEHIRALAPVADGLIVGSAIVRRLDDGDGQGREGLVDRIGAFIGELAGALPS</sequence>
<dbReference type="InterPro" id="IPR018204">
    <property type="entry name" value="Trp_synthase_alpha_AS"/>
</dbReference>
<dbReference type="PANTHER" id="PTHR43406:SF1">
    <property type="entry name" value="TRYPTOPHAN SYNTHASE ALPHA CHAIN, CHLOROPLASTIC"/>
    <property type="match status" value="1"/>
</dbReference>
<name>A0A518GXH4_9BACT</name>
<accession>A0A518GXH4</accession>
<comment type="function">
    <text evidence="1 9">The alpha subunit is responsible for the aldol cleavage of indoleglycerol phosphate to indole and glyceraldehyde 3-phosphate.</text>
</comment>
<dbReference type="EMBL" id="CP036426">
    <property type="protein sequence ID" value="QDV33273.1"/>
    <property type="molecule type" value="Genomic_DNA"/>
</dbReference>
<evidence type="ECO:0000256" key="2">
    <source>
        <dbReference type="ARBA" id="ARBA00004733"/>
    </source>
</evidence>
<feature type="active site" description="Proton acceptor" evidence="9">
    <location>
        <position position="60"/>
    </location>
</feature>
<dbReference type="NCBIfam" id="TIGR00262">
    <property type="entry name" value="trpA"/>
    <property type="match status" value="1"/>
</dbReference>
<gene>
    <name evidence="9 11" type="primary">trpA</name>
    <name evidence="11" type="ORF">ElP_11160</name>
</gene>
<organism evidence="11 12">
    <name type="scientific">Tautonia plasticadhaerens</name>
    <dbReference type="NCBI Taxonomy" id="2527974"/>
    <lineage>
        <taxon>Bacteria</taxon>
        <taxon>Pseudomonadati</taxon>
        <taxon>Planctomycetota</taxon>
        <taxon>Planctomycetia</taxon>
        <taxon>Isosphaerales</taxon>
        <taxon>Isosphaeraceae</taxon>
        <taxon>Tautonia</taxon>
    </lineage>
</organism>
<evidence type="ECO:0000256" key="8">
    <source>
        <dbReference type="ARBA" id="ARBA00049047"/>
    </source>
</evidence>
<keyword evidence="4 9" id="KW-0028">Amino-acid biosynthesis</keyword>
<dbReference type="HAMAP" id="MF_00131">
    <property type="entry name" value="Trp_synth_alpha"/>
    <property type="match status" value="1"/>
</dbReference>